<reference evidence="1" key="1">
    <citation type="journal article" date="2014" name="Front. Microbiol.">
        <title>High frequency of phylogenetically diverse reductive dehalogenase-homologous genes in deep subseafloor sedimentary metagenomes.</title>
        <authorList>
            <person name="Kawai M."/>
            <person name="Futagami T."/>
            <person name="Toyoda A."/>
            <person name="Takaki Y."/>
            <person name="Nishi S."/>
            <person name="Hori S."/>
            <person name="Arai W."/>
            <person name="Tsubouchi T."/>
            <person name="Morono Y."/>
            <person name="Uchiyama I."/>
            <person name="Ito T."/>
            <person name="Fujiyama A."/>
            <person name="Inagaki F."/>
            <person name="Takami H."/>
        </authorList>
    </citation>
    <scope>NUCLEOTIDE SEQUENCE</scope>
    <source>
        <strain evidence="1">Expedition CK06-06</strain>
    </source>
</reference>
<organism evidence="1">
    <name type="scientific">marine sediment metagenome</name>
    <dbReference type="NCBI Taxonomy" id="412755"/>
    <lineage>
        <taxon>unclassified sequences</taxon>
        <taxon>metagenomes</taxon>
        <taxon>ecological metagenomes</taxon>
    </lineage>
</organism>
<dbReference type="AlphaFoldDB" id="X0ZJS3"/>
<accession>X0ZJS3</accession>
<dbReference type="Gene3D" id="1.25.40.10">
    <property type="entry name" value="Tetratricopeptide repeat domain"/>
    <property type="match status" value="1"/>
</dbReference>
<evidence type="ECO:0000313" key="1">
    <source>
        <dbReference type="EMBL" id="GAG60598.1"/>
    </source>
</evidence>
<name>X0ZJS3_9ZZZZ</name>
<dbReference type="PROSITE" id="PS50005">
    <property type="entry name" value="TPR"/>
    <property type="match status" value="1"/>
</dbReference>
<dbReference type="InterPro" id="IPR011990">
    <property type="entry name" value="TPR-like_helical_dom_sf"/>
</dbReference>
<protein>
    <submittedName>
        <fullName evidence="1">Uncharacterized protein</fullName>
    </submittedName>
</protein>
<sequence length="111" mass="12834">EYKIAIRLNPIPPNNYLFSLCLSYGYTGQYEEAITWGEKAIRQEPNSLLAHLLMAQVYSWSGQDEKARVEAAEVLRITPKFSLKKWEKKLKYKNQEDIERAIRALSKAGLT</sequence>
<dbReference type="EMBL" id="BART01005077">
    <property type="protein sequence ID" value="GAG60598.1"/>
    <property type="molecule type" value="Genomic_DNA"/>
</dbReference>
<dbReference type="InterPro" id="IPR019734">
    <property type="entry name" value="TPR_rpt"/>
</dbReference>
<gene>
    <name evidence="1" type="ORF">S01H4_12117</name>
</gene>
<dbReference type="Pfam" id="PF14559">
    <property type="entry name" value="TPR_19"/>
    <property type="match status" value="1"/>
</dbReference>
<dbReference type="SUPFAM" id="SSF48452">
    <property type="entry name" value="TPR-like"/>
    <property type="match status" value="1"/>
</dbReference>
<feature type="non-terminal residue" evidence="1">
    <location>
        <position position="1"/>
    </location>
</feature>
<proteinExistence type="predicted"/>
<comment type="caution">
    <text evidence="1">The sequence shown here is derived from an EMBL/GenBank/DDBJ whole genome shotgun (WGS) entry which is preliminary data.</text>
</comment>